<dbReference type="EMBL" id="JBHSUA010000018">
    <property type="protein sequence ID" value="MFC6396976.1"/>
    <property type="molecule type" value="Genomic_DNA"/>
</dbReference>
<dbReference type="InterPro" id="IPR002562">
    <property type="entry name" value="3'-5'_exonuclease_dom"/>
</dbReference>
<evidence type="ECO:0000313" key="3">
    <source>
        <dbReference type="EMBL" id="MFC6396976.1"/>
    </source>
</evidence>
<dbReference type="SUPFAM" id="SSF47819">
    <property type="entry name" value="HRDC-like"/>
    <property type="match status" value="1"/>
</dbReference>
<dbReference type="Proteomes" id="UP001596266">
    <property type="component" value="Unassembled WGS sequence"/>
</dbReference>
<protein>
    <submittedName>
        <fullName evidence="3">HRDC domain-containing protein</fullName>
    </submittedName>
</protein>
<dbReference type="PANTHER" id="PTHR47649:SF1">
    <property type="entry name" value="RIBONUCLEASE D"/>
    <property type="match status" value="1"/>
</dbReference>
<organism evidence="3 4">
    <name type="scientific">Luteococcus sanguinis</name>
    <dbReference type="NCBI Taxonomy" id="174038"/>
    <lineage>
        <taxon>Bacteria</taxon>
        <taxon>Bacillati</taxon>
        <taxon>Actinomycetota</taxon>
        <taxon>Actinomycetes</taxon>
        <taxon>Propionibacteriales</taxon>
        <taxon>Propionibacteriaceae</taxon>
        <taxon>Luteococcus</taxon>
    </lineage>
</organism>
<evidence type="ECO:0000256" key="1">
    <source>
        <dbReference type="SAM" id="MobiDB-lite"/>
    </source>
</evidence>
<sequence length="443" mass="49144">MREEQPISVGQPISAGQPNSAATPAEATRPKEQAPLPVLDMPADGIPEVVDTPAALAACIESLRPGTGPVAVDAERAQSFRYSAKSYLFQLRRAGSGSFIIDPIAFEDGSGRAQLGDLSEAIEDAEWVIHAATQDLPCLVEAGMVPERIFDTELAGRLLGLPRVGLGAMVEQYFGLHLLKEHSAADWSRRPIPSDWLVYAALDVELLVELREKLAADLAAAGKLEWAEQEFAHLVEVYRQPPEPTGERWRRTSGMHTVRSPLGLAVVRELWTTRDEIARRLDKAPGKVVQDKAISELAGLVGRPPAVPTKEQMRRIDGFKRRTARQYENNWLAALERVAELPARELPPVRTPLDGPPMPRQWERRWPDAFARWNAARPATQQLAEKLSMPPENLVSPDTLRRITFEPPVPLTHETIDARLAELGARPWQRQQLVPVLLETLDS</sequence>
<reference evidence="4" key="1">
    <citation type="journal article" date="2019" name="Int. J. Syst. Evol. Microbiol.">
        <title>The Global Catalogue of Microorganisms (GCM) 10K type strain sequencing project: providing services to taxonomists for standard genome sequencing and annotation.</title>
        <authorList>
            <consortium name="The Broad Institute Genomics Platform"/>
            <consortium name="The Broad Institute Genome Sequencing Center for Infectious Disease"/>
            <person name="Wu L."/>
            <person name="Ma J."/>
        </authorList>
    </citation>
    <scope>NUCLEOTIDE SEQUENCE [LARGE SCALE GENOMIC DNA]</scope>
    <source>
        <strain evidence="4">CGMCC 1.15277</strain>
    </source>
</reference>
<keyword evidence="4" id="KW-1185">Reference proteome</keyword>
<feature type="domain" description="HRDC" evidence="2">
    <location>
        <begin position="260"/>
        <end position="345"/>
    </location>
</feature>
<dbReference type="SMART" id="SM00474">
    <property type="entry name" value="35EXOc"/>
    <property type="match status" value="1"/>
</dbReference>
<dbReference type="CDD" id="cd06142">
    <property type="entry name" value="RNaseD_exo"/>
    <property type="match status" value="1"/>
</dbReference>
<proteinExistence type="predicted"/>
<dbReference type="Pfam" id="PF00570">
    <property type="entry name" value="HRDC"/>
    <property type="match status" value="1"/>
</dbReference>
<evidence type="ECO:0000313" key="4">
    <source>
        <dbReference type="Proteomes" id="UP001596266"/>
    </source>
</evidence>
<dbReference type="Gene3D" id="3.30.420.10">
    <property type="entry name" value="Ribonuclease H-like superfamily/Ribonuclease H"/>
    <property type="match status" value="1"/>
</dbReference>
<accession>A0ABW1X0W8</accession>
<dbReference type="RefSeq" id="WP_343884823.1">
    <property type="nucleotide sequence ID" value="NZ_BAAAKI010000003.1"/>
</dbReference>
<dbReference type="PANTHER" id="PTHR47649">
    <property type="entry name" value="RIBONUCLEASE D"/>
    <property type="match status" value="1"/>
</dbReference>
<dbReference type="InterPro" id="IPR044876">
    <property type="entry name" value="HRDC_dom_sf"/>
</dbReference>
<dbReference type="PROSITE" id="PS50967">
    <property type="entry name" value="HRDC"/>
    <property type="match status" value="1"/>
</dbReference>
<feature type="region of interest" description="Disordered" evidence="1">
    <location>
        <begin position="1"/>
        <end position="36"/>
    </location>
</feature>
<dbReference type="InterPro" id="IPR012337">
    <property type="entry name" value="RNaseH-like_sf"/>
</dbReference>
<dbReference type="SMART" id="SM00341">
    <property type="entry name" value="HRDC"/>
    <property type="match status" value="1"/>
</dbReference>
<comment type="caution">
    <text evidence="3">The sequence shown here is derived from an EMBL/GenBank/DDBJ whole genome shotgun (WGS) entry which is preliminary data.</text>
</comment>
<dbReference type="InterPro" id="IPR010997">
    <property type="entry name" value="HRDC-like_sf"/>
</dbReference>
<dbReference type="InterPro" id="IPR036397">
    <property type="entry name" value="RNaseH_sf"/>
</dbReference>
<dbReference type="Pfam" id="PF18305">
    <property type="entry name" value="DNA_pol_A_exoN"/>
    <property type="match status" value="1"/>
</dbReference>
<dbReference type="Pfam" id="PF01612">
    <property type="entry name" value="DNA_pol_A_exo1"/>
    <property type="match status" value="1"/>
</dbReference>
<evidence type="ECO:0000259" key="2">
    <source>
        <dbReference type="PROSITE" id="PS50967"/>
    </source>
</evidence>
<dbReference type="InterPro" id="IPR002121">
    <property type="entry name" value="HRDC_dom"/>
</dbReference>
<dbReference type="InterPro" id="IPR041605">
    <property type="entry name" value="Exo_C"/>
</dbReference>
<dbReference type="SUPFAM" id="SSF53098">
    <property type="entry name" value="Ribonuclease H-like"/>
    <property type="match status" value="1"/>
</dbReference>
<name>A0ABW1X0W8_9ACTN</name>
<gene>
    <name evidence="3" type="ORF">ACFP57_08290</name>
</gene>
<dbReference type="Gene3D" id="1.10.150.80">
    <property type="entry name" value="HRDC domain"/>
    <property type="match status" value="2"/>
</dbReference>
<dbReference type="InterPro" id="IPR051086">
    <property type="entry name" value="RNase_D-like"/>
</dbReference>